<reference evidence="1" key="1">
    <citation type="submission" date="2013-04" db="EMBL/GenBank/DDBJ databases">
        <title>The genome sequencing project of 58 acetic acid bacteria.</title>
        <authorList>
            <person name="Okamoto-Kainuma A."/>
            <person name="Ishikawa M."/>
            <person name="Umino S."/>
            <person name="Koizumi Y."/>
            <person name="Shiwa Y."/>
            <person name="Yoshikawa H."/>
            <person name="Matsutani M."/>
            <person name="Matsushita K."/>
        </authorList>
    </citation>
    <scope>NUCLEOTIDE SEQUENCE</scope>
    <source>
        <strain evidence="1">NRIC 0535</strain>
    </source>
</reference>
<gene>
    <name evidence="1" type="ORF">AA0535_0063</name>
</gene>
<organism evidence="1 2">
    <name type="scientific">Asaia krungthepensis NRIC 0535</name>
    <dbReference type="NCBI Taxonomy" id="1307925"/>
    <lineage>
        <taxon>Bacteria</taxon>
        <taxon>Pseudomonadati</taxon>
        <taxon>Pseudomonadota</taxon>
        <taxon>Alphaproteobacteria</taxon>
        <taxon>Acetobacterales</taxon>
        <taxon>Acetobacteraceae</taxon>
        <taxon>Asaia</taxon>
    </lineage>
</organism>
<evidence type="ECO:0000313" key="1">
    <source>
        <dbReference type="EMBL" id="GBQ82728.1"/>
    </source>
</evidence>
<dbReference type="EMBL" id="BAPV01000001">
    <property type="protein sequence ID" value="GBQ82728.1"/>
    <property type="molecule type" value="Genomic_DNA"/>
</dbReference>
<protein>
    <submittedName>
        <fullName evidence="1">Uncharacterized protein</fullName>
    </submittedName>
</protein>
<sequence length="75" mass="8399">MTWGQDDKVPPSKPNIRFIFPVSASLSAQSRLTCRKNHHYRLKRVSLSKLSTFGLSLHSRAGRVIRNHAGRALSG</sequence>
<keyword evidence="2" id="KW-1185">Reference proteome</keyword>
<proteinExistence type="predicted"/>
<dbReference type="Proteomes" id="UP001062776">
    <property type="component" value="Unassembled WGS sequence"/>
</dbReference>
<name>A0ABQ0PVM2_9PROT</name>
<comment type="caution">
    <text evidence="1">The sequence shown here is derived from an EMBL/GenBank/DDBJ whole genome shotgun (WGS) entry which is preliminary data.</text>
</comment>
<evidence type="ECO:0000313" key="2">
    <source>
        <dbReference type="Proteomes" id="UP001062776"/>
    </source>
</evidence>
<accession>A0ABQ0PVM2</accession>